<evidence type="ECO:0000259" key="9">
    <source>
        <dbReference type="SMART" id="SM00363"/>
    </source>
</evidence>
<evidence type="ECO:0000256" key="1">
    <source>
        <dbReference type="ARBA" id="ARBA00007465"/>
    </source>
</evidence>
<evidence type="ECO:0000256" key="4">
    <source>
        <dbReference type="ARBA" id="ARBA00022980"/>
    </source>
</evidence>
<dbReference type="Pfam" id="PF01479">
    <property type="entry name" value="S4"/>
    <property type="match status" value="1"/>
</dbReference>
<name>A0A2M8KUA0_9BACT</name>
<keyword evidence="2 7" id="KW-0699">rRNA-binding</keyword>
<dbReference type="InterPro" id="IPR001912">
    <property type="entry name" value="Ribosomal_uS4_N"/>
</dbReference>
<dbReference type="Gene3D" id="3.10.290.10">
    <property type="entry name" value="RNA-binding S4 domain"/>
    <property type="match status" value="1"/>
</dbReference>
<evidence type="ECO:0000256" key="5">
    <source>
        <dbReference type="ARBA" id="ARBA00023274"/>
    </source>
</evidence>
<dbReference type="SMART" id="SM00363">
    <property type="entry name" value="S4"/>
    <property type="match status" value="1"/>
</dbReference>
<dbReference type="Pfam" id="PF00163">
    <property type="entry name" value="Ribosomal_S4"/>
    <property type="match status" value="1"/>
</dbReference>
<dbReference type="Gene3D" id="1.10.1050.10">
    <property type="entry name" value="Ribosomal Protein S4 Delta 41, Chain A, domain 1"/>
    <property type="match status" value="1"/>
</dbReference>
<dbReference type="PANTHER" id="PTHR11831">
    <property type="entry name" value="30S 40S RIBOSOMAL PROTEIN"/>
    <property type="match status" value="1"/>
</dbReference>
<gene>
    <name evidence="7" type="primary">rpsD</name>
    <name evidence="11" type="ORF">COU89_03085</name>
</gene>
<evidence type="ECO:0000259" key="10">
    <source>
        <dbReference type="SMART" id="SM01390"/>
    </source>
</evidence>
<organism evidence="11 12">
    <name type="scientific">Candidatus Roizmanbacteria bacterium CG10_big_fil_rev_8_21_14_0_10_45_7</name>
    <dbReference type="NCBI Taxonomy" id="1974854"/>
    <lineage>
        <taxon>Bacteria</taxon>
        <taxon>Candidatus Roizmaniibacteriota</taxon>
    </lineage>
</organism>
<evidence type="ECO:0000313" key="12">
    <source>
        <dbReference type="Proteomes" id="UP000231569"/>
    </source>
</evidence>
<evidence type="ECO:0000256" key="2">
    <source>
        <dbReference type="ARBA" id="ARBA00022730"/>
    </source>
</evidence>
<keyword evidence="3 7" id="KW-0694">RNA-binding</keyword>
<protein>
    <recommendedName>
        <fullName evidence="6 7">Small ribosomal subunit protein uS4</fullName>
    </recommendedName>
</protein>
<dbReference type="PROSITE" id="PS50889">
    <property type="entry name" value="S4"/>
    <property type="match status" value="1"/>
</dbReference>
<sequence>MTAFALVSEEGYKPMSRISVPKNKQARREGVDLSLKTPGTKSHARLLKRLNVLPGNKTTRKFRGKMSEYGKQLREKQKLKRIYVLTESKMARYFREAVARKGNSILFLIQSLELRLDNVVYRAGLAPTRNAARQLVSHGHVTVNGKKITIPSYPVNADMRIAFGRAESYEIPYIKQLMEDKNRFMVDWLDRSDKEATVKSLPSQESYAEPVDMSLVIEFYSKL</sequence>
<dbReference type="InterPro" id="IPR022801">
    <property type="entry name" value="Ribosomal_uS4"/>
</dbReference>
<evidence type="ECO:0000256" key="7">
    <source>
        <dbReference type="HAMAP-Rule" id="MF_01306"/>
    </source>
</evidence>
<dbReference type="InterPro" id="IPR018079">
    <property type="entry name" value="Ribosomal_uS4_CS"/>
</dbReference>
<evidence type="ECO:0000313" key="11">
    <source>
        <dbReference type="EMBL" id="PJE63507.1"/>
    </source>
</evidence>
<keyword evidence="5 7" id="KW-0687">Ribonucleoprotein</keyword>
<reference evidence="12" key="1">
    <citation type="submission" date="2017-09" db="EMBL/GenBank/DDBJ databases">
        <title>Depth-based differentiation of microbial function through sediment-hosted aquifers and enrichment of novel symbionts in the deep terrestrial subsurface.</title>
        <authorList>
            <person name="Probst A.J."/>
            <person name="Ladd B."/>
            <person name="Jarett J.K."/>
            <person name="Geller-Mcgrath D.E."/>
            <person name="Sieber C.M.K."/>
            <person name="Emerson J.B."/>
            <person name="Anantharaman K."/>
            <person name="Thomas B.C."/>
            <person name="Malmstrom R."/>
            <person name="Stieglmeier M."/>
            <person name="Klingl A."/>
            <person name="Woyke T."/>
            <person name="Ryan C.M."/>
            <person name="Banfield J.F."/>
        </authorList>
    </citation>
    <scope>NUCLEOTIDE SEQUENCE [LARGE SCALE GENOMIC DNA]</scope>
</reference>
<keyword evidence="4 7" id="KW-0689">Ribosomal protein</keyword>
<dbReference type="InterPro" id="IPR005709">
    <property type="entry name" value="Ribosomal_uS4_bac-type"/>
</dbReference>
<dbReference type="FunFam" id="3.10.290.10:FF:000001">
    <property type="entry name" value="30S ribosomal protein S4"/>
    <property type="match status" value="1"/>
</dbReference>
<dbReference type="PANTHER" id="PTHR11831:SF4">
    <property type="entry name" value="SMALL RIBOSOMAL SUBUNIT PROTEIN US4M"/>
    <property type="match status" value="1"/>
</dbReference>
<dbReference type="SUPFAM" id="SSF55174">
    <property type="entry name" value="Alpha-L RNA-binding motif"/>
    <property type="match status" value="1"/>
</dbReference>
<dbReference type="GO" id="GO:0006412">
    <property type="term" value="P:translation"/>
    <property type="evidence" value="ECO:0007669"/>
    <property type="project" value="UniProtKB-UniRule"/>
</dbReference>
<dbReference type="EMBL" id="PFEE01000063">
    <property type="protein sequence ID" value="PJE63507.1"/>
    <property type="molecule type" value="Genomic_DNA"/>
</dbReference>
<dbReference type="GO" id="GO:0019843">
    <property type="term" value="F:rRNA binding"/>
    <property type="evidence" value="ECO:0007669"/>
    <property type="project" value="UniProtKB-UniRule"/>
</dbReference>
<dbReference type="GO" id="GO:0003735">
    <property type="term" value="F:structural constituent of ribosome"/>
    <property type="evidence" value="ECO:0007669"/>
    <property type="project" value="InterPro"/>
</dbReference>
<dbReference type="SMART" id="SM01390">
    <property type="entry name" value="Ribosomal_S4"/>
    <property type="match status" value="1"/>
</dbReference>
<dbReference type="NCBIfam" id="TIGR01017">
    <property type="entry name" value="rpsD_bact"/>
    <property type="match status" value="1"/>
</dbReference>
<dbReference type="HAMAP" id="MF_01306_B">
    <property type="entry name" value="Ribosomal_uS4_B"/>
    <property type="match status" value="1"/>
</dbReference>
<dbReference type="AlphaFoldDB" id="A0A2M8KUA0"/>
<feature type="domain" description="Small ribosomal subunit protein uS4 N-terminal" evidence="10">
    <location>
        <begin position="17"/>
        <end position="113"/>
    </location>
</feature>
<dbReference type="NCBIfam" id="NF003717">
    <property type="entry name" value="PRK05327.1"/>
    <property type="match status" value="1"/>
</dbReference>
<dbReference type="CDD" id="cd00165">
    <property type="entry name" value="S4"/>
    <property type="match status" value="1"/>
</dbReference>
<dbReference type="PROSITE" id="PS00632">
    <property type="entry name" value="RIBOSOMAL_S4"/>
    <property type="match status" value="1"/>
</dbReference>
<dbReference type="InterPro" id="IPR036986">
    <property type="entry name" value="S4_RNA-bd_sf"/>
</dbReference>
<evidence type="ECO:0000256" key="3">
    <source>
        <dbReference type="ARBA" id="ARBA00022884"/>
    </source>
</evidence>
<comment type="function">
    <text evidence="7">With S5 and S12 plays an important role in translational accuracy.</text>
</comment>
<evidence type="ECO:0000256" key="6">
    <source>
        <dbReference type="ARBA" id="ARBA00035254"/>
    </source>
</evidence>
<proteinExistence type="inferred from homology"/>
<evidence type="ECO:0000256" key="8">
    <source>
        <dbReference type="RuleBase" id="RU003699"/>
    </source>
</evidence>
<dbReference type="GO" id="GO:0015935">
    <property type="term" value="C:small ribosomal subunit"/>
    <property type="evidence" value="ECO:0007669"/>
    <property type="project" value="InterPro"/>
</dbReference>
<comment type="caution">
    <text evidence="11">The sequence shown here is derived from an EMBL/GenBank/DDBJ whole genome shotgun (WGS) entry which is preliminary data.</text>
</comment>
<comment type="subunit">
    <text evidence="7">Part of the 30S ribosomal subunit. Contacts protein S5. The interaction surface between S4 and S5 is involved in control of translational fidelity.</text>
</comment>
<dbReference type="Proteomes" id="UP000231569">
    <property type="component" value="Unassembled WGS sequence"/>
</dbReference>
<comment type="function">
    <text evidence="7">One of the primary rRNA binding proteins, it binds directly to 16S rRNA where it nucleates assembly of the body of the 30S subunit.</text>
</comment>
<feature type="domain" description="RNA-binding S4" evidence="9">
    <location>
        <begin position="114"/>
        <end position="172"/>
    </location>
</feature>
<dbReference type="InterPro" id="IPR002942">
    <property type="entry name" value="S4_RNA-bd"/>
</dbReference>
<comment type="similarity">
    <text evidence="1 7 8">Belongs to the universal ribosomal protein uS4 family.</text>
</comment>
<dbReference type="GO" id="GO:0042274">
    <property type="term" value="P:ribosomal small subunit biogenesis"/>
    <property type="evidence" value="ECO:0007669"/>
    <property type="project" value="TreeGrafter"/>
</dbReference>
<accession>A0A2M8KUA0</accession>